<sequence length="507" mass="55998">MNFLKRAWLSVSRRKTKSLLLFAIVFIIANVIAGAISIQQASKRVEEKIKYSMGAVATIEVDGEALQKEYTKDSNFSFDSRITPDIIQQIAQSSYVKYYDYSASASLGSEEVQYFVPDFIKEQEESGSAGGFNSPEQKYYAFTVHGVQYPNILDIEEKKISLVDGRVLTQEEVDSGKHVGLISKKVAELNNIKVGDTVNFGNFEVNYGTSGESSQSSATLLGEFPIEIVGIFDSKSSEAAAKENTGNAQQNPDQFSQAMSEQMQANTIYAPNQIAVDIMQVFFEKSSIIAEQGEEIDTSPYYSPVYVLKKPEDVSKFKEENMPLVPKYYTIMASSDQYDTIAAPVQAMSKMAGYVLWVAILAAILIITLVVLLFLRDRKHELGIYLSFGEQKGKVFGQILVEVLLISFVAVSLAVLTGNLLANSLSGSLIQQQLENQAMNDGGMTYYMFGPLAQTNYTTEDVIAAYKVTLTPLYIVLMYAVGLGTTLLATLAPLAYILRLNPKKIMM</sequence>
<feature type="domain" description="ABC3 transporter permease C-terminal" evidence="7">
    <location>
        <begin position="355"/>
        <end position="502"/>
    </location>
</feature>
<evidence type="ECO:0000259" key="7">
    <source>
        <dbReference type="Pfam" id="PF02687"/>
    </source>
</evidence>
<reference evidence="8 9" key="1">
    <citation type="submission" date="2020-04" db="EMBL/GenBank/DDBJ databases">
        <title>MicrobeNet Type strains.</title>
        <authorList>
            <person name="Nicholson A.C."/>
        </authorList>
    </citation>
    <scope>NUCLEOTIDE SEQUENCE [LARGE SCALE GENOMIC DNA]</scope>
    <source>
        <strain evidence="8 9">CCUG 69612</strain>
    </source>
</reference>
<evidence type="ECO:0000256" key="2">
    <source>
        <dbReference type="ARBA" id="ARBA00022475"/>
    </source>
</evidence>
<keyword evidence="3 6" id="KW-0812">Transmembrane</keyword>
<dbReference type="GO" id="GO:0022857">
    <property type="term" value="F:transmembrane transporter activity"/>
    <property type="evidence" value="ECO:0007669"/>
    <property type="project" value="TreeGrafter"/>
</dbReference>
<keyword evidence="5 6" id="KW-0472">Membrane</keyword>
<proteinExistence type="predicted"/>
<evidence type="ECO:0000256" key="6">
    <source>
        <dbReference type="SAM" id="Phobius"/>
    </source>
</evidence>
<feature type="transmembrane region" description="Helical" evidence="6">
    <location>
        <begin position="395"/>
        <end position="416"/>
    </location>
</feature>
<dbReference type="GO" id="GO:0005886">
    <property type="term" value="C:plasma membrane"/>
    <property type="evidence" value="ECO:0007669"/>
    <property type="project" value="UniProtKB-SubCell"/>
</dbReference>
<dbReference type="Proteomes" id="UP000522720">
    <property type="component" value="Unassembled WGS sequence"/>
</dbReference>
<feature type="transmembrane region" description="Helical" evidence="6">
    <location>
        <begin position="354"/>
        <end position="375"/>
    </location>
</feature>
<gene>
    <name evidence="8" type="ORF">HF992_06680</name>
</gene>
<keyword evidence="4 6" id="KW-1133">Transmembrane helix</keyword>
<dbReference type="RefSeq" id="WP_168549279.1">
    <property type="nucleotide sequence ID" value="NZ_JAAXPR010000010.1"/>
</dbReference>
<keyword evidence="9" id="KW-1185">Reference proteome</keyword>
<dbReference type="PANTHER" id="PTHR30572:SF9">
    <property type="entry name" value="ABC TRANSPORTER PERMEASE PROTEIN"/>
    <property type="match status" value="1"/>
</dbReference>
<evidence type="ECO:0000313" key="8">
    <source>
        <dbReference type="EMBL" id="NKZ20526.1"/>
    </source>
</evidence>
<dbReference type="InterPro" id="IPR050250">
    <property type="entry name" value="Macrolide_Exporter_MacB"/>
</dbReference>
<evidence type="ECO:0000313" key="9">
    <source>
        <dbReference type="Proteomes" id="UP000522720"/>
    </source>
</evidence>
<dbReference type="EMBL" id="JAAXPR010000010">
    <property type="protein sequence ID" value="NKZ20526.1"/>
    <property type="molecule type" value="Genomic_DNA"/>
</dbReference>
<evidence type="ECO:0000256" key="1">
    <source>
        <dbReference type="ARBA" id="ARBA00004651"/>
    </source>
</evidence>
<protein>
    <submittedName>
        <fullName evidence="8">ABC transporter permease</fullName>
    </submittedName>
</protein>
<dbReference type="InterPro" id="IPR003838">
    <property type="entry name" value="ABC3_permease_C"/>
</dbReference>
<dbReference type="Pfam" id="PF02687">
    <property type="entry name" value="FtsX"/>
    <property type="match status" value="1"/>
</dbReference>
<evidence type="ECO:0000256" key="4">
    <source>
        <dbReference type="ARBA" id="ARBA00022989"/>
    </source>
</evidence>
<dbReference type="PANTHER" id="PTHR30572">
    <property type="entry name" value="MEMBRANE COMPONENT OF TRANSPORTER-RELATED"/>
    <property type="match status" value="1"/>
</dbReference>
<evidence type="ECO:0000256" key="5">
    <source>
        <dbReference type="ARBA" id="ARBA00023136"/>
    </source>
</evidence>
<name>A0A7X6MZ35_9STRE</name>
<accession>A0A7X6MZ35</accession>
<feature type="transmembrane region" description="Helical" evidence="6">
    <location>
        <begin position="473"/>
        <end position="498"/>
    </location>
</feature>
<comment type="subcellular location">
    <subcellularLocation>
        <location evidence="1">Cell membrane</location>
        <topology evidence="1">Multi-pass membrane protein</topology>
    </subcellularLocation>
</comment>
<comment type="caution">
    <text evidence="8">The sequence shown here is derived from an EMBL/GenBank/DDBJ whole genome shotgun (WGS) entry which is preliminary data.</text>
</comment>
<evidence type="ECO:0000256" key="3">
    <source>
        <dbReference type="ARBA" id="ARBA00022692"/>
    </source>
</evidence>
<organism evidence="8 9">
    <name type="scientific">Streptococcus ovuberis</name>
    <dbReference type="NCBI Taxonomy" id="1936207"/>
    <lineage>
        <taxon>Bacteria</taxon>
        <taxon>Bacillati</taxon>
        <taxon>Bacillota</taxon>
        <taxon>Bacilli</taxon>
        <taxon>Lactobacillales</taxon>
        <taxon>Streptococcaceae</taxon>
        <taxon>Streptococcus</taxon>
    </lineage>
</organism>
<keyword evidence="2" id="KW-1003">Cell membrane</keyword>
<dbReference type="AlphaFoldDB" id="A0A7X6MZ35"/>